<comment type="similarity">
    <text evidence="2">Belongs to the macin family.</text>
</comment>
<comment type="caution">
    <text evidence="5">The sequence shown here is derived from an EMBL/GenBank/DDBJ whole genome shotgun (WGS) entry which is preliminary data.</text>
</comment>
<proteinExistence type="inferred from homology"/>
<keyword evidence="3" id="KW-0964">Secreted</keyword>
<reference evidence="5 6" key="1">
    <citation type="submission" date="2024-11" db="EMBL/GenBank/DDBJ databases">
        <title>Chromosome-level genome assembly of the freshwater bivalve Anodonta woodiana.</title>
        <authorList>
            <person name="Chen X."/>
        </authorList>
    </citation>
    <scope>NUCLEOTIDE SEQUENCE [LARGE SCALE GENOMIC DNA]</scope>
    <source>
        <strain evidence="5">MN2024</strain>
        <tissue evidence="5">Gills</tissue>
    </source>
</reference>
<sequence length="78" mass="8507">MSSPNKGNPAKDCWDTWSRCTEWSSPGTGILWKSCENQCKSKGYATGTCKEVTSTCPLTNTAKQCQCSGKVSEPNPRQ</sequence>
<accession>A0ABD3VKE7</accession>
<dbReference type="AlphaFoldDB" id="A0ABD3VKE7"/>
<evidence type="ECO:0000313" key="5">
    <source>
        <dbReference type="EMBL" id="KAL3861900.1"/>
    </source>
</evidence>
<evidence type="ECO:0000256" key="3">
    <source>
        <dbReference type="ARBA" id="ARBA00022525"/>
    </source>
</evidence>
<dbReference type="InterPro" id="IPR029230">
    <property type="entry name" value="Macin"/>
</dbReference>
<dbReference type="InterPro" id="IPR038456">
    <property type="entry name" value="Macin_sf"/>
</dbReference>
<dbReference type="Gene3D" id="3.30.30.100">
    <property type="match status" value="1"/>
</dbReference>
<keyword evidence="4" id="KW-1015">Disulfide bond</keyword>
<comment type="subcellular location">
    <subcellularLocation>
        <location evidence="1">Secreted</location>
    </subcellularLocation>
</comment>
<dbReference type="Proteomes" id="UP001634394">
    <property type="component" value="Unassembled WGS sequence"/>
</dbReference>
<evidence type="ECO:0000256" key="2">
    <source>
        <dbReference type="ARBA" id="ARBA00010366"/>
    </source>
</evidence>
<evidence type="ECO:0000313" key="6">
    <source>
        <dbReference type="Proteomes" id="UP001634394"/>
    </source>
</evidence>
<keyword evidence="6" id="KW-1185">Reference proteome</keyword>
<evidence type="ECO:0000256" key="4">
    <source>
        <dbReference type="ARBA" id="ARBA00023157"/>
    </source>
</evidence>
<dbReference type="Pfam" id="PF14865">
    <property type="entry name" value="Macin"/>
    <property type="match status" value="1"/>
</dbReference>
<dbReference type="EMBL" id="JBJQND010000011">
    <property type="protein sequence ID" value="KAL3861900.1"/>
    <property type="molecule type" value="Genomic_DNA"/>
</dbReference>
<dbReference type="EMBL" id="JBJQND010000011">
    <property type="protein sequence ID" value="KAL3861899.1"/>
    <property type="molecule type" value="Genomic_DNA"/>
</dbReference>
<organism evidence="5 6">
    <name type="scientific">Sinanodonta woodiana</name>
    <name type="common">Chinese pond mussel</name>
    <name type="synonym">Anodonta woodiana</name>
    <dbReference type="NCBI Taxonomy" id="1069815"/>
    <lineage>
        <taxon>Eukaryota</taxon>
        <taxon>Metazoa</taxon>
        <taxon>Spiralia</taxon>
        <taxon>Lophotrochozoa</taxon>
        <taxon>Mollusca</taxon>
        <taxon>Bivalvia</taxon>
        <taxon>Autobranchia</taxon>
        <taxon>Heteroconchia</taxon>
        <taxon>Palaeoheterodonta</taxon>
        <taxon>Unionida</taxon>
        <taxon>Unionoidea</taxon>
        <taxon>Unionidae</taxon>
        <taxon>Unioninae</taxon>
        <taxon>Sinanodonta</taxon>
    </lineage>
</organism>
<gene>
    <name evidence="5" type="ORF">ACJMK2_007913</name>
</gene>
<evidence type="ECO:0000256" key="1">
    <source>
        <dbReference type="ARBA" id="ARBA00004613"/>
    </source>
</evidence>
<protein>
    <submittedName>
        <fullName evidence="5">Uncharacterized protein</fullName>
    </submittedName>
</protein>
<dbReference type="GO" id="GO:0005576">
    <property type="term" value="C:extracellular region"/>
    <property type="evidence" value="ECO:0007669"/>
    <property type="project" value="UniProtKB-SubCell"/>
</dbReference>
<name>A0ABD3VKE7_SINWO</name>